<sequence>MEYETIFNYYILSFWIQNFKKTIIEYTSRTLDEAALQSTIKDLGGASVEDIVTPGLEECFFVEGMSDLDLLFELEGKEDEEGDED</sequence>
<name>A0A915K2X5_ROMCU</name>
<evidence type="ECO:0000313" key="1">
    <source>
        <dbReference type="Proteomes" id="UP000887565"/>
    </source>
</evidence>
<dbReference type="Proteomes" id="UP000887565">
    <property type="component" value="Unplaced"/>
</dbReference>
<dbReference type="WBParaSite" id="nRc.2.0.1.t32183-RA">
    <property type="protein sequence ID" value="nRc.2.0.1.t32183-RA"/>
    <property type="gene ID" value="nRc.2.0.1.g32183"/>
</dbReference>
<accession>A0A915K2X5</accession>
<reference evidence="2" key="1">
    <citation type="submission" date="2022-11" db="UniProtKB">
        <authorList>
            <consortium name="WormBaseParasite"/>
        </authorList>
    </citation>
    <scope>IDENTIFICATION</scope>
</reference>
<organism evidence="1 2">
    <name type="scientific">Romanomermis culicivorax</name>
    <name type="common">Nematode worm</name>
    <dbReference type="NCBI Taxonomy" id="13658"/>
    <lineage>
        <taxon>Eukaryota</taxon>
        <taxon>Metazoa</taxon>
        <taxon>Ecdysozoa</taxon>
        <taxon>Nematoda</taxon>
        <taxon>Enoplea</taxon>
        <taxon>Dorylaimia</taxon>
        <taxon>Mermithida</taxon>
        <taxon>Mermithoidea</taxon>
        <taxon>Mermithidae</taxon>
        <taxon>Romanomermis</taxon>
    </lineage>
</organism>
<proteinExistence type="predicted"/>
<evidence type="ECO:0000313" key="2">
    <source>
        <dbReference type="WBParaSite" id="nRc.2.0.1.t32183-RA"/>
    </source>
</evidence>
<keyword evidence="1" id="KW-1185">Reference proteome</keyword>
<dbReference type="AlphaFoldDB" id="A0A915K2X5"/>
<protein>
    <submittedName>
        <fullName evidence="2">Uncharacterized protein</fullName>
    </submittedName>
</protein>